<organism evidence="12 13">
    <name type="scientific">Caenispirillum salinarum AK4</name>
    <dbReference type="NCBI Taxonomy" id="1238182"/>
    <lineage>
        <taxon>Bacteria</taxon>
        <taxon>Pseudomonadati</taxon>
        <taxon>Pseudomonadota</taxon>
        <taxon>Alphaproteobacteria</taxon>
        <taxon>Rhodospirillales</taxon>
        <taxon>Novispirillaceae</taxon>
        <taxon>Caenispirillum</taxon>
    </lineage>
</organism>
<dbReference type="RefSeq" id="WP_009541820.1">
    <property type="nucleotide sequence ID" value="NZ_ANHY01000017.1"/>
</dbReference>
<dbReference type="InterPro" id="IPR036291">
    <property type="entry name" value="NAD(P)-bd_dom_sf"/>
</dbReference>
<feature type="transmembrane region" description="Helical" evidence="9">
    <location>
        <begin position="117"/>
        <end position="138"/>
    </location>
</feature>
<dbReference type="GO" id="GO:1902600">
    <property type="term" value="P:proton transmembrane transport"/>
    <property type="evidence" value="ECO:0007669"/>
    <property type="project" value="InterPro"/>
</dbReference>
<feature type="transmembrane region" description="Helical" evidence="9">
    <location>
        <begin position="150"/>
        <end position="170"/>
    </location>
</feature>
<gene>
    <name evidence="12" type="ORF">C882_1164</name>
</gene>
<feature type="transmembrane region" description="Helical" evidence="9">
    <location>
        <begin position="303"/>
        <end position="321"/>
    </location>
</feature>
<dbReference type="OrthoDB" id="570124at2"/>
<keyword evidence="8 9" id="KW-0472">Membrane</keyword>
<comment type="subcellular location">
    <subcellularLocation>
        <location evidence="1">Cell membrane</location>
        <topology evidence="1">Multi-pass membrane protein</topology>
    </subcellularLocation>
</comment>
<dbReference type="PANTHER" id="PTHR32507:SF0">
    <property type="entry name" value="NA(+)_H(+) ANTIPORTER 2-RELATED"/>
    <property type="match status" value="1"/>
</dbReference>
<feature type="transmembrane region" description="Helical" evidence="9">
    <location>
        <begin position="92"/>
        <end position="111"/>
    </location>
</feature>
<dbReference type="GO" id="GO:0006813">
    <property type="term" value="P:potassium ion transport"/>
    <property type="evidence" value="ECO:0007669"/>
    <property type="project" value="InterPro"/>
</dbReference>
<feature type="transmembrane region" description="Helical" evidence="9">
    <location>
        <begin position="57"/>
        <end position="80"/>
    </location>
</feature>
<dbReference type="AlphaFoldDB" id="K9HCC3"/>
<feature type="transmembrane region" description="Helical" evidence="9">
    <location>
        <begin position="272"/>
        <end position="291"/>
    </location>
</feature>
<dbReference type="Gene3D" id="3.40.50.720">
    <property type="entry name" value="NAD(P)-binding Rossmann-like Domain"/>
    <property type="match status" value="1"/>
</dbReference>
<keyword evidence="5 9" id="KW-0812">Transmembrane</keyword>
<evidence type="ECO:0000313" key="13">
    <source>
        <dbReference type="Proteomes" id="UP000009881"/>
    </source>
</evidence>
<dbReference type="EMBL" id="ANHY01000017">
    <property type="protein sequence ID" value="EKV28163.1"/>
    <property type="molecule type" value="Genomic_DNA"/>
</dbReference>
<feature type="transmembrane region" description="Helical" evidence="9">
    <location>
        <begin position="365"/>
        <end position="389"/>
    </location>
</feature>
<reference evidence="12 13" key="1">
    <citation type="journal article" date="2013" name="Genome Announc.">
        <title>Draft Genome Sequence of an Alphaproteobacterium, Caenispirillum salinarum AK4(T), Isolated from a Solar Saltern.</title>
        <authorList>
            <person name="Khatri I."/>
            <person name="Singh A."/>
            <person name="Korpole S."/>
            <person name="Pinnaka A.K."/>
            <person name="Subramanian S."/>
        </authorList>
    </citation>
    <scope>NUCLEOTIDE SEQUENCE [LARGE SCALE GENOMIC DNA]</scope>
    <source>
        <strain evidence="12 13">AK4</strain>
    </source>
</reference>
<dbReference type="STRING" id="1238182.C882_1164"/>
<evidence type="ECO:0000256" key="3">
    <source>
        <dbReference type="ARBA" id="ARBA00022449"/>
    </source>
</evidence>
<evidence type="ECO:0000256" key="1">
    <source>
        <dbReference type="ARBA" id="ARBA00004651"/>
    </source>
</evidence>
<keyword evidence="6 9" id="KW-1133">Transmembrane helix</keyword>
<dbReference type="Proteomes" id="UP000009881">
    <property type="component" value="Unassembled WGS sequence"/>
</dbReference>
<evidence type="ECO:0000259" key="10">
    <source>
        <dbReference type="Pfam" id="PF00999"/>
    </source>
</evidence>
<dbReference type="eggNOG" id="COG0025">
    <property type="taxonomic scope" value="Bacteria"/>
</dbReference>
<keyword evidence="2" id="KW-0813">Transport</keyword>
<evidence type="ECO:0000313" key="12">
    <source>
        <dbReference type="EMBL" id="EKV28163.1"/>
    </source>
</evidence>
<feature type="transmembrane region" description="Helical" evidence="9">
    <location>
        <begin position="333"/>
        <end position="353"/>
    </location>
</feature>
<feature type="transmembrane region" description="Helical" evidence="9">
    <location>
        <begin position="182"/>
        <end position="207"/>
    </location>
</feature>
<keyword evidence="7" id="KW-0406">Ion transport</keyword>
<sequence>MAEGLVLKIALILVLGVGAQWAAWRYQIPAIVLLAVVGLIAGPATGVLQPAQDFGPLLQPAIGVAVAVILFEGGMSLHLGSLKGAAKAVRRLIVIGAPVGWFFGAVAAHFIGGLSPAVAILFGGLLVVTGPTVIAPMLRQARLSHRPAAVLRWEGIVNDPVGALFAVLTYEIAVHWVLDQPLIVVAGGLAMGVAVALALGVAIGLGCIQAFQRGWVPEFLKAPLVLGAILLCFAVSNLVYDEAGLLAVTALGMTIGNSRVSSLDELRRFKEYVTTALVSSVFVVLTATLTWDSFSALNWRHLAFIAAILLLVRPAAVLLSTLGTPLPWKERALVAWIAPRGIVAVAVAGLFATKLQVVGFEDAALLVPLAFAIVFATVVAHGFSIGWLAKVLGLVSTRRPGILIVGASRWTVALSRALKDLDVPAIIADGDWHRLRLARQQNVPTYFGEVLSEVTEHHLEFNAFGHLIAATPNDAYNALVCTDLAPELGRTNVYQTGCHEASDHPRRRSFTLGGKTLLRSGADTDDLERRMLAGWTFQKTRLTGAFTFDDFLANRNADAEILLVLKHDGRIVFATHKERPKAAEGDVVLSFVPPESRRKTGDAAAASLANADASVKAKVP</sequence>
<feature type="transmembrane region" description="Helical" evidence="9">
    <location>
        <begin position="6"/>
        <end position="24"/>
    </location>
</feature>
<dbReference type="Pfam" id="PF00999">
    <property type="entry name" value="Na_H_Exchanger"/>
    <property type="match status" value="1"/>
</dbReference>
<dbReference type="GO" id="GO:0015297">
    <property type="term" value="F:antiporter activity"/>
    <property type="evidence" value="ECO:0007669"/>
    <property type="project" value="UniProtKB-KW"/>
</dbReference>
<evidence type="ECO:0000256" key="7">
    <source>
        <dbReference type="ARBA" id="ARBA00023065"/>
    </source>
</evidence>
<dbReference type="InterPro" id="IPR006153">
    <property type="entry name" value="Cation/H_exchanger_TM"/>
</dbReference>
<evidence type="ECO:0000256" key="2">
    <source>
        <dbReference type="ARBA" id="ARBA00022448"/>
    </source>
</evidence>
<keyword evidence="3" id="KW-0050">Antiport</keyword>
<feature type="transmembrane region" description="Helical" evidence="9">
    <location>
        <begin position="31"/>
        <end position="51"/>
    </location>
</feature>
<dbReference type="InterPro" id="IPR038770">
    <property type="entry name" value="Na+/solute_symporter_sf"/>
</dbReference>
<keyword evidence="4" id="KW-1003">Cell membrane</keyword>
<evidence type="ECO:0000256" key="9">
    <source>
        <dbReference type="SAM" id="Phobius"/>
    </source>
</evidence>
<dbReference type="PATRIC" id="fig|1238182.3.peg.3378"/>
<dbReference type="Gene3D" id="1.20.1530.20">
    <property type="match status" value="1"/>
</dbReference>
<protein>
    <submittedName>
        <fullName evidence="12">Na(+) H(+) antiporter</fullName>
    </submittedName>
</protein>
<dbReference type="SUPFAM" id="SSF51735">
    <property type="entry name" value="NAD(P)-binding Rossmann-fold domains"/>
    <property type="match status" value="1"/>
</dbReference>
<evidence type="ECO:0000259" key="11">
    <source>
        <dbReference type="Pfam" id="PF02254"/>
    </source>
</evidence>
<dbReference type="Pfam" id="PF02254">
    <property type="entry name" value="TrkA_N"/>
    <property type="match status" value="1"/>
</dbReference>
<keyword evidence="13" id="KW-1185">Reference proteome</keyword>
<evidence type="ECO:0000256" key="5">
    <source>
        <dbReference type="ARBA" id="ARBA00022692"/>
    </source>
</evidence>
<evidence type="ECO:0000256" key="6">
    <source>
        <dbReference type="ARBA" id="ARBA00022989"/>
    </source>
</evidence>
<evidence type="ECO:0000256" key="4">
    <source>
        <dbReference type="ARBA" id="ARBA00022475"/>
    </source>
</evidence>
<feature type="domain" description="Cation/H+ exchanger transmembrane" evidence="10">
    <location>
        <begin position="22"/>
        <end position="390"/>
    </location>
</feature>
<dbReference type="InterPro" id="IPR003148">
    <property type="entry name" value="RCK_N"/>
</dbReference>
<comment type="caution">
    <text evidence="12">The sequence shown here is derived from an EMBL/GenBank/DDBJ whole genome shotgun (WGS) entry which is preliminary data.</text>
</comment>
<accession>K9HCC3</accession>
<evidence type="ECO:0000256" key="8">
    <source>
        <dbReference type="ARBA" id="ARBA00023136"/>
    </source>
</evidence>
<feature type="transmembrane region" description="Helical" evidence="9">
    <location>
        <begin position="219"/>
        <end position="237"/>
    </location>
</feature>
<feature type="domain" description="RCK N-terminal" evidence="11">
    <location>
        <begin position="402"/>
        <end position="482"/>
    </location>
</feature>
<dbReference type="PANTHER" id="PTHR32507">
    <property type="entry name" value="NA(+)/H(+) ANTIPORTER 1"/>
    <property type="match status" value="1"/>
</dbReference>
<proteinExistence type="predicted"/>
<dbReference type="GO" id="GO:0005886">
    <property type="term" value="C:plasma membrane"/>
    <property type="evidence" value="ECO:0007669"/>
    <property type="project" value="UniProtKB-SubCell"/>
</dbReference>
<name>K9HCC3_9PROT</name>